<gene>
    <name evidence="3" type="ORF">LWF01_07585</name>
</gene>
<evidence type="ECO:0000313" key="4">
    <source>
        <dbReference type="Proteomes" id="UP001209083"/>
    </source>
</evidence>
<reference evidence="3 4" key="1">
    <citation type="submission" date="2023-05" db="EMBL/GenBank/DDBJ databases">
        <title>Lithophilousrod everest ZFBP1038 complete genpme.</title>
        <authorList>
            <person name="Tian M."/>
        </authorList>
    </citation>
    <scope>NUCLEOTIDE SEQUENCE [LARGE SCALE GENOMIC DNA]</scope>
    <source>
        <strain evidence="3 4">ZFBP1038</strain>
    </source>
</reference>
<dbReference type="Gene3D" id="3.40.630.120">
    <property type="match status" value="1"/>
</dbReference>
<evidence type="ECO:0000313" key="3">
    <source>
        <dbReference type="EMBL" id="WGW13609.1"/>
    </source>
</evidence>
<dbReference type="RefSeq" id="WP_349640432.1">
    <property type="nucleotide sequence ID" value="NZ_CP090958.1"/>
</dbReference>
<dbReference type="EMBL" id="CP090958">
    <property type="protein sequence ID" value="WGW13609.1"/>
    <property type="molecule type" value="Genomic_DNA"/>
</dbReference>
<dbReference type="Proteomes" id="UP001209083">
    <property type="component" value="Chromosome"/>
</dbReference>
<dbReference type="GO" id="GO:0016746">
    <property type="term" value="F:acyltransferase activity"/>
    <property type="evidence" value="ECO:0007669"/>
    <property type="project" value="UniProtKB-KW"/>
</dbReference>
<dbReference type="Pfam" id="PF18082">
    <property type="entry name" value="NAT_N"/>
    <property type="match status" value="1"/>
</dbReference>
<dbReference type="InterPro" id="IPR041273">
    <property type="entry name" value="NAT_N"/>
</dbReference>
<organism evidence="3 4">
    <name type="scientific">Saxibacter everestensis</name>
    <dbReference type="NCBI Taxonomy" id="2909229"/>
    <lineage>
        <taxon>Bacteria</taxon>
        <taxon>Bacillati</taxon>
        <taxon>Actinomycetota</taxon>
        <taxon>Actinomycetes</taxon>
        <taxon>Micrococcales</taxon>
        <taxon>Brevibacteriaceae</taxon>
        <taxon>Saxibacter</taxon>
    </lineage>
</organism>
<accession>A0ABY8QX57</accession>
<evidence type="ECO:0000259" key="2">
    <source>
        <dbReference type="Pfam" id="PF18164"/>
    </source>
</evidence>
<keyword evidence="3" id="KW-0012">Acyltransferase</keyword>
<evidence type="ECO:0000259" key="1">
    <source>
        <dbReference type="Pfam" id="PF18082"/>
    </source>
</evidence>
<feature type="domain" description="GNAT-like C-terminal" evidence="2">
    <location>
        <begin position="137"/>
        <end position="287"/>
    </location>
</feature>
<feature type="domain" description="N-acyltransferase N-terminal" evidence="1">
    <location>
        <begin position="19"/>
        <end position="135"/>
    </location>
</feature>
<dbReference type="InterPro" id="IPR041644">
    <property type="entry name" value="GNAT_C"/>
</dbReference>
<protein>
    <submittedName>
        <fullName evidence="3">Acyltransferase domain-containing protein</fullName>
    </submittedName>
</protein>
<keyword evidence="3" id="KW-0808">Transferase</keyword>
<keyword evidence="4" id="KW-1185">Reference proteome</keyword>
<name>A0ABY8QX57_9MICO</name>
<sequence length="288" mass="32195">MPETLTPERLDAVMSLFDLTTEDELDYRRLLTEYANRERPAGEYDDVRKATDVLRSRLGTFPAASSELDVPQTAWLVAFALVTPDMVAWRESLGIPDDVTRAGLSDMGLQLTVNRRVHGRFGLDTCRWMTLHFAGHLFRFGRLQYLLHSQPGGIPGKAPAGAWVLGLHIPEAGPLTADGIDESLEQANEFFARYFPERDIAAITCESWLLDPYLSEQLPGSSNIARFAARFNPYGESRDQNSDAIYFVFRTRELDNLAALPRDTSLQRVILDRIAAGGNWQVASGYLG</sequence>
<proteinExistence type="predicted"/>
<dbReference type="Pfam" id="PF18164">
    <property type="entry name" value="GNAT_C"/>
    <property type="match status" value="1"/>
</dbReference>